<sequence length="61" mass="6515">MIRAGISPGGRETHGGKGIVRYVQNHESHSPRGARGKTHVRELAALPGDARTVAESVRWSG</sequence>
<reference evidence="1 2" key="1">
    <citation type="submission" date="2019-05" db="EMBL/GenBank/DDBJ databases">
        <title>Another draft genome of Portunus trituberculatus and its Hox gene families provides insights of decapod evolution.</title>
        <authorList>
            <person name="Jeong J.-H."/>
            <person name="Song I."/>
            <person name="Kim S."/>
            <person name="Choi T."/>
            <person name="Kim D."/>
            <person name="Ryu S."/>
            <person name="Kim W."/>
        </authorList>
    </citation>
    <scope>NUCLEOTIDE SEQUENCE [LARGE SCALE GENOMIC DNA]</scope>
    <source>
        <tissue evidence="1">Muscle</tissue>
    </source>
</reference>
<organism evidence="1 2">
    <name type="scientific">Portunus trituberculatus</name>
    <name type="common">Swimming crab</name>
    <name type="synonym">Neptunus trituberculatus</name>
    <dbReference type="NCBI Taxonomy" id="210409"/>
    <lineage>
        <taxon>Eukaryota</taxon>
        <taxon>Metazoa</taxon>
        <taxon>Ecdysozoa</taxon>
        <taxon>Arthropoda</taxon>
        <taxon>Crustacea</taxon>
        <taxon>Multicrustacea</taxon>
        <taxon>Malacostraca</taxon>
        <taxon>Eumalacostraca</taxon>
        <taxon>Eucarida</taxon>
        <taxon>Decapoda</taxon>
        <taxon>Pleocyemata</taxon>
        <taxon>Brachyura</taxon>
        <taxon>Eubrachyura</taxon>
        <taxon>Portunoidea</taxon>
        <taxon>Portunidae</taxon>
        <taxon>Portuninae</taxon>
        <taxon>Portunus</taxon>
    </lineage>
</organism>
<evidence type="ECO:0000313" key="1">
    <source>
        <dbReference type="EMBL" id="MPC53601.1"/>
    </source>
</evidence>
<proteinExistence type="predicted"/>
<protein>
    <submittedName>
        <fullName evidence="1">Uncharacterized protein</fullName>
    </submittedName>
</protein>
<accession>A0A5B7G1A0</accession>
<gene>
    <name evidence="1" type="ORF">E2C01_047502</name>
</gene>
<dbReference type="AlphaFoldDB" id="A0A5B7G1A0"/>
<dbReference type="EMBL" id="VSRR010011756">
    <property type="protein sequence ID" value="MPC53601.1"/>
    <property type="molecule type" value="Genomic_DNA"/>
</dbReference>
<keyword evidence="2" id="KW-1185">Reference proteome</keyword>
<comment type="caution">
    <text evidence="1">The sequence shown here is derived from an EMBL/GenBank/DDBJ whole genome shotgun (WGS) entry which is preliminary data.</text>
</comment>
<name>A0A5B7G1A0_PORTR</name>
<dbReference type="Proteomes" id="UP000324222">
    <property type="component" value="Unassembled WGS sequence"/>
</dbReference>
<evidence type="ECO:0000313" key="2">
    <source>
        <dbReference type="Proteomes" id="UP000324222"/>
    </source>
</evidence>